<evidence type="ECO:0000256" key="6">
    <source>
        <dbReference type="ARBA" id="ARBA00022683"/>
    </source>
</evidence>
<dbReference type="PANTHER" id="PTHR36203:SF1">
    <property type="entry name" value="ASCORBATE-SPECIFIC PTS SYSTEM EIIA COMPONENT"/>
    <property type="match status" value="1"/>
</dbReference>
<keyword evidence="6" id="KW-0598">Phosphotransferase system</keyword>
<dbReference type="GO" id="GO:0009401">
    <property type="term" value="P:phosphoenolpyruvate-dependent sugar phosphotransferase system"/>
    <property type="evidence" value="ECO:0007669"/>
    <property type="project" value="UniProtKB-KW"/>
</dbReference>
<dbReference type="GO" id="GO:0016301">
    <property type="term" value="F:kinase activity"/>
    <property type="evidence" value="ECO:0007669"/>
    <property type="project" value="UniProtKB-KW"/>
</dbReference>
<keyword evidence="3" id="KW-0963">Cytoplasm</keyword>
<dbReference type="InterPro" id="IPR051351">
    <property type="entry name" value="Ascorbate-PTS_EIIA_comp"/>
</dbReference>
<dbReference type="CDD" id="cd00211">
    <property type="entry name" value="PTS_IIA_fru"/>
    <property type="match status" value="1"/>
</dbReference>
<dbReference type="Proteomes" id="UP000003987">
    <property type="component" value="Unassembled WGS sequence"/>
</dbReference>
<keyword evidence="12" id="KW-0670">Pyruvate</keyword>
<dbReference type="AlphaFoldDB" id="C7XUI7"/>
<dbReference type="OrthoDB" id="369398at2"/>
<evidence type="ECO:0000256" key="10">
    <source>
        <dbReference type="ARBA" id="ARBA00042072"/>
    </source>
</evidence>
<evidence type="ECO:0000313" key="13">
    <source>
        <dbReference type="Proteomes" id="UP000003987"/>
    </source>
</evidence>
<evidence type="ECO:0000313" key="12">
    <source>
        <dbReference type="EMBL" id="EEU30948.1"/>
    </source>
</evidence>
<name>C7XUI7_9LACO</name>
<evidence type="ECO:0000256" key="9">
    <source>
        <dbReference type="ARBA" id="ARBA00041175"/>
    </source>
</evidence>
<evidence type="ECO:0000256" key="8">
    <source>
        <dbReference type="ARBA" id="ARBA00037387"/>
    </source>
</evidence>
<keyword evidence="13" id="KW-1185">Reference proteome</keyword>
<dbReference type="GO" id="GO:0005737">
    <property type="term" value="C:cytoplasm"/>
    <property type="evidence" value="ECO:0007669"/>
    <property type="project" value="UniProtKB-SubCell"/>
</dbReference>
<organism evidence="12 13">
    <name type="scientific">Limosilactobacillus coleohominis 101-4-CHN</name>
    <dbReference type="NCBI Taxonomy" id="575594"/>
    <lineage>
        <taxon>Bacteria</taxon>
        <taxon>Bacillati</taxon>
        <taxon>Bacillota</taxon>
        <taxon>Bacilli</taxon>
        <taxon>Lactobacillales</taxon>
        <taxon>Lactobacillaceae</taxon>
        <taxon>Limosilactobacillus</taxon>
    </lineage>
</organism>
<accession>C7XUI7</accession>
<evidence type="ECO:0000259" key="11">
    <source>
        <dbReference type="PROSITE" id="PS51094"/>
    </source>
</evidence>
<keyword evidence="5 12" id="KW-0808">Transferase</keyword>
<sequence>MALDLLNSETVQVLDGDTLNWQGAIRRAAKPLVDNGTVGTDYVEAMIDVVQEKGPYINIGPNIALAHSRPRPSVKRIGLSLLKTNESVDLTSKDHPVKLWFVLAATDSTSHLKVIQELSQVLMDSERTNKLLAAKSVDEILDVLKD</sequence>
<evidence type="ECO:0000256" key="5">
    <source>
        <dbReference type="ARBA" id="ARBA00022679"/>
    </source>
</evidence>
<comment type="function">
    <text evidence="8">The phosphoenolpyruvate-dependent sugar phosphotransferase system (sugar PTS), a major carbohydrate active transport system, catalyzes the phosphorylation of incoming sugar substrates concomitantly with their translocation across the cell membrane. The enzyme II UlaABC PTS system is involved in ascorbate transport.</text>
</comment>
<reference evidence="12 13" key="1">
    <citation type="submission" date="2009-06" db="EMBL/GenBank/DDBJ databases">
        <title>The Genome Sequence of Lactobacillus coleohominis strain 101-4-CHN.</title>
        <authorList>
            <consortium name="The Broad Institute Genome Sequencing Platform"/>
            <person name="Ward D."/>
            <person name="Young S.K."/>
            <person name="Zeng Q."/>
            <person name="Koehrsen M."/>
            <person name="Alvarado L."/>
            <person name="Berlin A."/>
            <person name="Borenstein D."/>
            <person name="Chen Z."/>
            <person name="Engels R."/>
            <person name="Freedman E."/>
            <person name="Gellesch M."/>
            <person name="Goldberg J."/>
            <person name="Griggs A."/>
            <person name="Gujja S."/>
            <person name="Heiman D."/>
            <person name="Hepburn T."/>
            <person name="Howarth C."/>
            <person name="Jen D."/>
            <person name="Larson L."/>
            <person name="Lewis B."/>
            <person name="Mehta T."/>
            <person name="Park D."/>
            <person name="Pearson M."/>
            <person name="Roberts A."/>
            <person name="Saif S."/>
            <person name="Shea T."/>
            <person name="Shenoy N."/>
            <person name="Sisk P."/>
            <person name="Stolte C."/>
            <person name="Sykes S."/>
            <person name="Walk T."/>
            <person name="White J."/>
            <person name="Yandava C."/>
            <person name="Liu Y."/>
            <person name="Xu Q."/>
            <person name="Lander E."/>
            <person name="Nusbaum C."/>
            <person name="Galagan J."/>
            <person name="Birren B."/>
        </authorList>
    </citation>
    <scope>NUCLEOTIDE SEQUENCE [LARGE SCALE GENOMIC DNA]</scope>
    <source>
        <strain evidence="12 13">101-4-CHN</strain>
    </source>
</reference>
<keyword evidence="2" id="KW-0813">Transport</keyword>
<keyword evidence="4" id="KW-0597">Phosphoprotein</keyword>
<dbReference type="PROSITE" id="PS51094">
    <property type="entry name" value="PTS_EIIA_TYPE_2"/>
    <property type="match status" value="1"/>
</dbReference>
<proteinExistence type="predicted"/>
<gene>
    <name evidence="12" type="ORF">HMPREF0501_00353</name>
</gene>
<comment type="subcellular location">
    <subcellularLocation>
        <location evidence="1">Cytoplasm</location>
    </subcellularLocation>
</comment>
<dbReference type="InterPro" id="IPR002178">
    <property type="entry name" value="PTS_EIIA_type-2_dom"/>
</dbReference>
<feature type="domain" description="PTS EIIA type-2" evidence="11">
    <location>
        <begin position="4"/>
        <end position="146"/>
    </location>
</feature>
<dbReference type="RefSeq" id="WP_006916119.1">
    <property type="nucleotide sequence ID" value="NZ_GG698802.1"/>
</dbReference>
<dbReference type="PANTHER" id="PTHR36203">
    <property type="entry name" value="ASCORBATE-SPECIFIC PTS SYSTEM EIIA COMPONENT"/>
    <property type="match status" value="1"/>
</dbReference>
<evidence type="ECO:0000256" key="1">
    <source>
        <dbReference type="ARBA" id="ARBA00004496"/>
    </source>
</evidence>
<dbReference type="Gene3D" id="3.40.930.10">
    <property type="entry name" value="Mannitol-specific EII, Chain A"/>
    <property type="match status" value="1"/>
</dbReference>
<evidence type="ECO:0000256" key="4">
    <source>
        <dbReference type="ARBA" id="ARBA00022553"/>
    </source>
</evidence>
<dbReference type="Pfam" id="PF00359">
    <property type="entry name" value="PTS_EIIA_2"/>
    <property type="match status" value="1"/>
</dbReference>
<dbReference type="eggNOG" id="COG1762">
    <property type="taxonomic scope" value="Bacteria"/>
</dbReference>
<keyword evidence="7" id="KW-0418">Kinase</keyword>
<evidence type="ECO:0000256" key="7">
    <source>
        <dbReference type="ARBA" id="ARBA00022777"/>
    </source>
</evidence>
<evidence type="ECO:0000256" key="3">
    <source>
        <dbReference type="ARBA" id="ARBA00022490"/>
    </source>
</evidence>
<dbReference type="InterPro" id="IPR016152">
    <property type="entry name" value="PTrfase/Anion_transptr"/>
</dbReference>
<dbReference type="EMBL" id="GG698802">
    <property type="protein sequence ID" value="EEU30948.1"/>
    <property type="molecule type" value="Genomic_DNA"/>
</dbReference>
<protein>
    <recommendedName>
        <fullName evidence="9">Ascorbate-specific PTS system EIIA component</fullName>
    </recommendedName>
    <alternativeName>
        <fullName evidence="10">Ascorbate-specific phosphotransferase enzyme IIA component</fullName>
    </alternativeName>
</protein>
<evidence type="ECO:0000256" key="2">
    <source>
        <dbReference type="ARBA" id="ARBA00022448"/>
    </source>
</evidence>
<dbReference type="SUPFAM" id="SSF55804">
    <property type="entry name" value="Phoshotransferase/anion transport protein"/>
    <property type="match status" value="1"/>
</dbReference>
<dbReference type="HOGENOM" id="CLU_072531_2_0_9"/>
<dbReference type="STRING" id="575594.HMPREF0501_00353"/>